<sequence length="234" mass="25874">MGDGSKLCLVMSVESIQDTKELPKNGLNNNAEDMCMYTPTLNTPCVDEPRTTQTSSTLSSSRRKSESQERGRRLESINEDSECFTSVIRSASTSTMSFSPPFPGFQVPEATVVLNNVHERKSRGNVNLSFREAIPIMPTAIAIICLIFNIVIPGTGTIISGFVAFCLSEEEPMYDKMAVLCINCFVGLAQLATVVFMMIGWIWSITWGCAFVGLSTKYRSKRKQHSRQLEVSTS</sequence>
<evidence type="ECO:0000256" key="3">
    <source>
        <dbReference type="ARBA" id="ARBA00022989"/>
    </source>
</evidence>
<dbReference type="AlphaFoldDB" id="A0A6P8ICH5"/>
<accession>A0A6P8ICH5</accession>
<reference evidence="8" key="1">
    <citation type="submission" date="2025-08" db="UniProtKB">
        <authorList>
            <consortium name="RefSeq"/>
        </authorList>
    </citation>
    <scope>IDENTIFICATION</scope>
    <source>
        <tissue evidence="8">Tentacle</tissue>
    </source>
</reference>
<keyword evidence="4 6" id="KW-0472">Membrane</keyword>
<dbReference type="InterPro" id="IPR026673">
    <property type="entry name" value="SPEC3/Stum"/>
</dbReference>
<dbReference type="GeneID" id="116300534"/>
<feature type="transmembrane region" description="Helical" evidence="6">
    <location>
        <begin position="185"/>
        <end position="214"/>
    </location>
</feature>
<dbReference type="PANTHER" id="PTHR21676:SF6">
    <property type="entry name" value="PROTEIN STUM"/>
    <property type="match status" value="1"/>
</dbReference>
<evidence type="ECO:0000313" key="8">
    <source>
        <dbReference type="RefSeq" id="XP_031565276.1"/>
    </source>
</evidence>
<dbReference type="OrthoDB" id="361532at2759"/>
<feature type="region of interest" description="Disordered" evidence="5">
    <location>
        <begin position="42"/>
        <end position="76"/>
    </location>
</feature>
<dbReference type="InParanoid" id="A0A6P8ICH5"/>
<keyword evidence="3 6" id="KW-1133">Transmembrane helix</keyword>
<comment type="subcellular location">
    <subcellularLocation>
        <location evidence="1">Membrane</location>
        <topology evidence="1">Multi-pass membrane protein</topology>
    </subcellularLocation>
</comment>
<evidence type="ECO:0000313" key="7">
    <source>
        <dbReference type="Proteomes" id="UP000515163"/>
    </source>
</evidence>
<organism evidence="7 8">
    <name type="scientific">Actinia tenebrosa</name>
    <name type="common">Australian red waratah sea anemone</name>
    <dbReference type="NCBI Taxonomy" id="6105"/>
    <lineage>
        <taxon>Eukaryota</taxon>
        <taxon>Metazoa</taxon>
        <taxon>Cnidaria</taxon>
        <taxon>Anthozoa</taxon>
        <taxon>Hexacorallia</taxon>
        <taxon>Actiniaria</taxon>
        <taxon>Actiniidae</taxon>
        <taxon>Actinia</taxon>
    </lineage>
</organism>
<evidence type="ECO:0000256" key="4">
    <source>
        <dbReference type="ARBA" id="ARBA00023136"/>
    </source>
</evidence>
<feature type="compositionally biased region" description="Basic and acidic residues" evidence="5">
    <location>
        <begin position="63"/>
        <end position="76"/>
    </location>
</feature>
<dbReference type="PANTHER" id="PTHR21676">
    <property type="entry name" value="PROTEIN STUM"/>
    <property type="match status" value="1"/>
</dbReference>
<protein>
    <submittedName>
        <fullName evidence="8">Uncharacterized protein LOC116300534</fullName>
    </submittedName>
</protein>
<name>A0A6P8ICH5_ACTTE</name>
<dbReference type="Pfam" id="PF15795">
    <property type="entry name" value="Spec3"/>
    <property type="match status" value="1"/>
</dbReference>
<proteinExistence type="predicted"/>
<dbReference type="Proteomes" id="UP000515163">
    <property type="component" value="Unplaced"/>
</dbReference>
<keyword evidence="7" id="KW-1185">Reference proteome</keyword>
<feature type="transmembrane region" description="Helical" evidence="6">
    <location>
        <begin position="140"/>
        <end position="165"/>
    </location>
</feature>
<evidence type="ECO:0000256" key="1">
    <source>
        <dbReference type="ARBA" id="ARBA00004141"/>
    </source>
</evidence>
<evidence type="ECO:0000256" key="2">
    <source>
        <dbReference type="ARBA" id="ARBA00022692"/>
    </source>
</evidence>
<evidence type="ECO:0000256" key="5">
    <source>
        <dbReference type="SAM" id="MobiDB-lite"/>
    </source>
</evidence>
<dbReference type="KEGG" id="aten:116300534"/>
<gene>
    <name evidence="8" type="primary">LOC116300534</name>
</gene>
<dbReference type="GO" id="GO:0016020">
    <property type="term" value="C:membrane"/>
    <property type="evidence" value="ECO:0007669"/>
    <property type="project" value="UniProtKB-SubCell"/>
</dbReference>
<evidence type="ECO:0000256" key="6">
    <source>
        <dbReference type="SAM" id="Phobius"/>
    </source>
</evidence>
<dbReference type="RefSeq" id="XP_031565276.1">
    <property type="nucleotide sequence ID" value="XM_031709416.1"/>
</dbReference>
<feature type="compositionally biased region" description="Low complexity" evidence="5">
    <location>
        <begin position="51"/>
        <end position="60"/>
    </location>
</feature>
<keyword evidence="2 6" id="KW-0812">Transmembrane</keyword>